<evidence type="ECO:0000313" key="2">
    <source>
        <dbReference type="EMBL" id="GGN41961.1"/>
    </source>
</evidence>
<dbReference type="AlphaFoldDB" id="A0A917XNC6"/>
<dbReference type="Proteomes" id="UP000653411">
    <property type="component" value="Unassembled WGS sequence"/>
</dbReference>
<feature type="domain" description="DUF397" evidence="1">
    <location>
        <begin position="16"/>
        <end position="73"/>
    </location>
</feature>
<comment type="caution">
    <text evidence="2">The sequence shown here is derived from an EMBL/GenBank/DDBJ whole genome shotgun (WGS) entry which is preliminary data.</text>
</comment>
<proteinExistence type="predicted"/>
<evidence type="ECO:0000313" key="3">
    <source>
        <dbReference type="Proteomes" id="UP000653411"/>
    </source>
</evidence>
<keyword evidence="3" id="KW-1185">Reference proteome</keyword>
<gene>
    <name evidence="2" type="ORF">GCM10011578_090820</name>
</gene>
<dbReference type="EMBL" id="BMML01000035">
    <property type="protein sequence ID" value="GGN41961.1"/>
    <property type="molecule type" value="Genomic_DNA"/>
</dbReference>
<reference evidence="2" key="1">
    <citation type="journal article" date="2014" name="Int. J. Syst. Evol. Microbiol.">
        <title>Complete genome sequence of Corynebacterium casei LMG S-19264T (=DSM 44701T), isolated from a smear-ripened cheese.</title>
        <authorList>
            <consortium name="US DOE Joint Genome Institute (JGI-PGF)"/>
            <person name="Walter F."/>
            <person name="Albersmeier A."/>
            <person name="Kalinowski J."/>
            <person name="Ruckert C."/>
        </authorList>
    </citation>
    <scope>NUCLEOTIDE SEQUENCE</scope>
    <source>
        <strain evidence="2">CGMCC 4.7110</strain>
    </source>
</reference>
<sequence length="78" mass="8230">MIRRTSGEDASGPTCLAWFKSSYSSSSEGDSCVEVATTPATVHIRDSKNTATPSRGPHLTFPPATWTAFLSHAATTGE</sequence>
<dbReference type="InterPro" id="IPR007278">
    <property type="entry name" value="DUF397"/>
</dbReference>
<dbReference type="RefSeq" id="WP_189268831.1">
    <property type="nucleotide sequence ID" value="NZ_BMML01000035.1"/>
</dbReference>
<name>A0A917XNC6_9ACTN</name>
<evidence type="ECO:0000259" key="1">
    <source>
        <dbReference type="Pfam" id="PF04149"/>
    </source>
</evidence>
<protein>
    <recommendedName>
        <fullName evidence="1">DUF397 domain-containing protein</fullName>
    </recommendedName>
</protein>
<accession>A0A917XNC6</accession>
<dbReference type="Pfam" id="PF04149">
    <property type="entry name" value="DUF397"/>
    <property type="match status" value="1"/>
</dbReference>
<reference evidence="2" key="2">
    <citation type="submission" date="2020-09" db="EMBL/GenBank/DDBJ databases">
        <authorList>
            <person name="Sun Q."/>
            <person name="Zhou Y."/>
        </authorList>
    </citation>
    <scope>NUCLEOTIDE SEQUENCE</scope>
    <source>
        <strain evidence="2">CGMCC 4.7110</strain>
    </source>
</reference>
<organism evidence="2 3">
    <name type="scientific">Streptomyces fuscichromogenes</name>
    <dbReference type="NCBI Taxonomy" id="1324013"/>
    <lineage>
        <taxon>Bacteria</taxon>
        <taxon>Bacillati</taxon>
        <taxon>Actinomycetota</taxon>
        <taxon>Actinomycetes</taxon>
        <taxon>Kitasatosporales</taxon>
        <taxon>Streptomycetaceae</taxon>
        <taxon>Streptomyces</taxon>
    </lineage>
</organism>